<evidence type="ECO:0000313" key="2">
    <source>
        <dbReference type="Proteomes" id="UP001367513"/>
    </source>
</evidence>
<proteinExistence type="predicted"/>
<evidence type="ECO:0000313" key="1">
    <source>
        <dbReference type="EMBL" id="MEK6467150.1"/>
    </source>
</evidence>
<name>A0ABU9AL46_PSEA5</name>
<comment type="caution">
    <text evidence="1">The sequence shown here is derived from an EMBL/GenBank/DDBJ whole genome shotgun (WGS) entry which is preliminary data.</text>
</comment>
<sequence length="261" mass="27696">MTSAAQLSDSDVTGDIASAVAAALTAIDEDSWTVSTQQRGVLLTAADGAVLRMRIGRHGTETGRLIVACESPSDARDVPGAEALRARATADPARPAARIAADLHRRLVEPYRAARPAAREWRRAADARTAAEESILAEVRSNLAGLRGQVRRGADGVGAGVLLHSAHPHAGPIDQVHVAEPSLEHEIRAAHANREVGGIGASPLYTEVRLRVHPRLLPDLSRALAVLGWAADISSVPAHQCPHSHEPLCRHGHDHRAIAER</sequence>
<dbReference type="Proteomes" id="UP001367513">
    <property type="component" value="Unassembled WGS sequence"/>
</dbReference>
<organism evidence="1 2">
    <name type="scientific">Pseudonocardia alni subsp. carboxydivorans</name>
    <dbReference type="NCBI Taxonomy" id="415010"/>
    <lineage>
        <taxon>Bacteria</taxon>
        <taxon>Bacillati</taxon>
        <taxon>Actinomycetota</taxon>
        <taxon>Actinomycetes</taxon>
        <taxon>Pseudonocardiales</taxon>
        <taxon>Pseudonocardiaceae</taxon>
        <taxon>Pseudonocardia</taxon>
    </lineage>
</organism>
<dbReference type="EMBL" id="JBBPIX010000021">
    <property type="protein sequence ID" value="MEK6467150.1"/>
    <property type="molecule type" value="Genomic_DNA"/>
</dbReference>
<accession>A0ABU9AL46</accession>
<protein>
    <submittedName>
        <fullName evidence="1">Uncharacterized protein</fullName>
    </submittedName>
</protein>
<dbReference type="RefSeq" id="WP_346103876.1">
    <property type="nucleotide sequence ID" value="NZ_BAAAOD010000026.1"/>
</dbReference>
<keyword evidence="2" id="KW-1185">Reference proteome</keyword>
<gene>
    <name evidence="1" type="ORF">WG925_25725</name>
</gene>
<reference evidence="1 2" key="1">
    <citation type="submission" date="2024-03" db="EMBL/GenBank/DDBJ databases">
        <title>Draft genome sequence of Pseudonocardia carboxydivorans JCM 14827.</title>
        <authorList>
            <person name="Duangmal K."/>
        </authorList>
    </citation>
    <scope>NUCLEOTIDE SEQUENCE [LARGE SCALE GENOMIC DNA]</scope>
    <source>
        <strain evidence="1 2">JCM 14827</strain>
    </source>
</reference>